<evidence type="ECO:0000313" key="3">
    <source>
        <dbReference type="Proteomes" id="UP000483362"/>
    </source>
</evidence>
<keyword evidence="3" id="KW-1185">Reference proteome</keyword>
<reference evidence="2 3" key="1">
    <citation type="submission" date="2019-08" db="EMBL/GenBank/DDBJ databases">
        <title>In-depth cultivation of the pig gut microbiome towards novel bacterial diversity and tailored functional studies.</title>
        <authorList>
            <person name="Wylensek D."/>
            <person name="Hitch T.C.A."/>
            <person name="Clavel T."/>
        </authorList>
    </citation>
    <scope>NUCLEOTIDE SEQUENCE [LARGE SCALE GENOMIC DNA]</scope>
    <source>
        <strain evidence="2 3">Oil-RF-744-WCA-WT-10</strain>
    </source>
</reference>
<feature type="chain" id="PRO_5026680016" evidence="1">
    <location>
        <begin position="24"/>
        <end position="1594"/>
    </location>
</feature>
<dbReference type="Proteomes" id="UP000483362">
    <property type="component" value="Unassembled WGS sequence"/>
</dbReference>
<proteinExistence type="predicted"/>
<protein>
    <submittedName>
        <fullName evidence="2">Uncharacterized protein</fullName>
    </submittedName>
</protein>
<dbReference type="EMBL" id="VULT01000001">
    <property type="protein sequence ID" value="MSS16162.1"/>
    <property type="molecule type" value="Genomic_DNA"/>
</dbReference>
<comment type="caution">
    <text evidence="2">The sequence shown here is derived from an EMBL/GenBank/DDBJ whole genome shotgun (WGS) entry which is preliminary data.</text>
</comment>
<organism evidence="2 3">
    <name type="scientific">Sodaliphilus pleomorphus</name>
    <dbReference type="NCBI Taxonomy" id="2606626"/>
    <lineage>
        <taxon>Bacteria</taxon>
        <taxon>Pseudomonadati</taxon>
        <taxon>Bacteroidota</taxon>
        <taxon>Bacteroidia</taxon>
        <taxon>Bacteroidales</taxon>
        <taxon>Muribaculaceae</taxon>
        <taxon>Sodaliphilus</taxon>
    </lineage>
</organism>
<evidence type="ECO:0000256" key="1">
    <source>
        <dbReference type="SAM" id="SignalP"/>
    </source>
</evidence>
<accession>A0A6L5XCH0</accession>
<gene>
    <name evidence="2" type="ORF">FYJ29_00005</name>
</gene>
<feature type="signal peptide" evidence="1">
    <location>
        <begin position="1"/>
        <end position="23"/>
    </location>
</feature>
<sequence length="1594" mass="173834">MKRILSYMIVTLLLAMCGLGAHAQSPQTGVYRIQNVGSKLYVKVTGKYAAEPNESAQAEASKITVGVAGVLDDGTYKMNSLASTYTTADGQTQSVEVYDYVTRAIHIGNAVLRQEIASSSDENKAKAEQAMDKFITDNAHMRLYPVAGKASTYRAVATIPNLPDEVLDWMVKKGKIAEPTQTAAYAYLCSLVEQYLGKSQTDADLKAKVLRNLRKVALGKTYLLGADGYPSFDYVEADAHFAPIAGSGKADDYFQWKLIAKVSANALQDGTYQVRNLGNERYVEVLKKYYAKPDALEADASNIDLAFGQRSDDGSVKLTKLAAIEKEGNTYVDCYSYIDRAITLGKYAIAAVLNGDYEGVREASADNIAKAQAYLEKYLHENVYMSVKPVAGQDEAVYAFATIPTVPQEVADQMKAHGAIAEATPEAAWQFGVDYVKRYLDKSSTDSKLKQVVLNNIDKIKQGHTYYLTADNNGAENGFGYVDATEADLTSKSLMWGVIAQEVQPENLASGTYKIHNVGNNKYVKIRSKYYARPDATEAEASDVHLGFAGKLPDGSYKLNSLAGTDPATGKLVECYSYIDKALSLGKIAIATILKGDYTDSEGNTTRQASDENVKKAQDYLDKFMHDNIYMRVKPVAGANYVYALATIPVIPDEVVEAMYNHGSIKEKTADAAWNFLVDYVKQYLGSSQTDSDVKAYVLKAINSIKQGHTYYLSADNDGAQDGFGYVDAANYNSTDKSIEWGLDQVKADAAIESGFYKIQNVATRKWVDVKSKYYAAPDVDEAQATPVHVGIDSQLPDGGYKLNSLAGTDNNGNYIECYNYIAHAIELGKQVVLANLKSSSDENKQKATDYFENFIKTNAYMKIRLVPNQDSAFYAYATFPAIPADIKTIIVEHVNREAGSTVIANNDGVWQWLIDQVKVYLNKAGNATDSKLKSMVLNNIDKIKEGHTYYLRADVTTATGVNTFGIEDGNTADLSDTHLWWGMAKANPGKGVTGWFRIRNAKGTDSGKAYVNVTGNFTAEPDLTAEQAKSQAGTVIYVDMGDSADGVKFPIKALRSQGVNVNTYINATMALANQFVLPIVTEKLKEIVENNPNYSKYASLVEPAIKALVQSVDVNYYATPVFTATGNKAFEVSAKVPDVAEYCDMANMALKLMGKTKTQLVNKINSMKSGDGGIKDRVLEIAAQCANRIDNPDQLWDYMTSKVCDVVKNHPNVLPERINNLILNNLKNVKYGTTYCLTQEDKYATFDFQEASEAASNEAAKWVLEPFDPKAEGYSTTAYYPYLDVTPEQHYSSSTLDGATVDDSWNYTTGYYDFDAAVADPANGTTEAYKALSTERVTRNIGNGKTQVYYLVKLENAMQGNVIPVQTPVVLRTQKGNIQLVPQGTPASIDYNNPSADEPAGADVQSIDAYQQFLSMLIGKIMGGSGAPRKKVITTTSAADNLLAASFFGDAVPSKAAGAYLPLSVKTRVDDLQGDGTGNQYLNMQGLGFWKDAVSKMEPNKAYLDGNAQNTNWDAKVTFDNSNANVAPGYILELTSGGSTVVTHVDDVTVAKTVKSVRYYNVAGIETSEPQAGVNIVVTTYTDGTKTTTKVLK</sequence>
<keyword evidence="1" id="KW-0732">Signal</keyword>
<evidence type="ECO:0000313" key="2">
    <source>
        <dbReference type="EMBL" id="MSS16162.1"/>
    </source>
</evidence>
<name>A0A6L5XCH0_9BACT</name>
<dbReference type="RefSeq" id="WP_154328053.1">
    <property type="nucleotide sequence ID" value="NZ_CP045696.1"/>
</dbReference>